<feature type="region of interest" description="Disordered" evidence="4">
    <location>
        <begin position="9"/>
        <end position="29"/>
    </location>
</feature>
<feature type="domain" description="HTH luxR-type" evidence="5">
    <location>
        <begin position="42"/>
        <end position="107"/>
    </location>
</feature>
<evidence type="ECO:0000256" key="4">
    <source>
        <dbReference type="SAM" id="MobiDB-lite"/>
    </source>
</evidence>
<name>A0A644Y2Y5_9ZZZZ</name>
<keyword evidence="1" id="KW-0805">Transcription regulation</keyword>
<protein>
    <recommendedName>
        <fullName evidence="5">HTH luxR-type domain-containing protein</fullName>
    </recommendedName>
</protein>
<accession>A0A644Y2Y5</accession>
<keyword evidence="2" id="KW-0238">DNA-binding</keyword>
<dbReference type="GO" id="GO:0006355">
    <property type="term" value="P:regulation of DNA-templated transcription"/>
    <property type="evidence" value="ECO:0007669"/>
    <property type="project" value="InterPro"/>
</dbReference>
<evidence type="ECO:0000256" key="1">
    <source>
        <dbReference type="ARBA" id="ARBA00023015"/>
    </source>
</evidence>
<dbReference type="InterPro" id="IPR036388">
    <property type="entry name" value="WH-like_DNA-bd_sf"/>
</dbReference>
<gene>
    <name evidence="6" type="ORF">SDC9_68742</name>
</gene>
<dbReference type="Pfam" id="PF00196">
    <property type="entry name" value="GerE"/>
    <property type="match status" value="1"/>
</dbReference>
<dbReference type="PANTHER" id="PTHR44688">
    <property type="entry name" value="DNA-BINDING TRANSCRIPTIONAL ACTIVATOR DEVR_DOSR"/>
    <property type="match status" value="1"/>
</dbReference>
<comment type="caution">
    <text evidence="6">The sequence shown here is derived from an EMBL/GenBank/DDBJ whole genome shotgun (WGS) entry which is preliminary data.</text>
</comment>
<evidence type="ECO:0000256" key="2">
    <source>
        <dbReference type="ARBA" id="ARBA00023125"/>
    </source>
</evidence>
<dbReference type="GO" id="GO:0003677">
    <property type="term" value="F:DNA binding"/>
    <property type="evidence" value="ECO:0007669"/>
    <property type="project" value="UniProtKB-KW"/>
</dbReference>
<dbReference type="InterPro" id="IPR016032">
    <property type="entry name" value="Sig_transdc_resp-reg_C-effctor"/>
</dbReference>
<sequence length="109" mass="12422">MKLFEAFRQKWTPHHERDAPQAAEPADDVVGEAAPTLSANEPSERIALLTPRERDLFFLLLEGYTLKESAKQLSVKYSTANTHMTGIYKKLHVKSRAELIIKYHDTGKK</sequence>
<dbReference type="AlphaFoldDB" id="A0A644Y2Y5"/>
<evidence type="ECO:0000256" key="3">
    <source>
        <dbReference type="ARBA" id="ARBA00023163"/>
    </source>
</evidence>
<evidence type="ECO:0000313" key="6">
    <source>
        <dbReference type="EMBL" id="MPM22291.1"/>
    </source>
</evidence>
<feature type="compositionally biased region" description="Basic and acidic residues" evidence="4">
    <location>
        <begin position="9"/>
        <end position="19"/>
    </location>
</feature>
<dbReference type="PROSITE" id="PS50043">
    <property type="entry name" value="HTH_LUXR_2"/>
    <property type="match status" value="1"/>
</dbReference>
<dbReference type="SUPFAM" id="SSF46894">
    <property type="entry name" value="C-terminal effector domain of the bipartite response regulators"/>
    <property type="match status" value="1"/>
</dbReference>
<reference evidence="6" key="1">
    <citation type="submission" date="2019-08" db="EMBL/GenBank/DDBJ databases">
        <authorList>
            <person name="Kucharzyk K."/>
            <person name="Murdoch R.W."/>
            <person name="Higgins S."/>
            <person name="Loffler F."/>
        </authorList>
    </citation>
    <scope>NUCLEOTIDE SEQUENCE</scope>
</reference>
<dbReference type="SMART" id="SM00421">
    <property type="entry name" value="HTH_LUXR"/>
    <property type="match status" value="1"/>
</dbReference>
<dbReference type="InterPro" id="IPR000792">
    <property type="entry name" value="Tscrpt_reg_LuxR_C"/>
</dbReference>
<dbReference type="CDD" id="cd06170">
    <property type="entry name" value="LuxR_C_like"/>
    <property type="match status" value="1"/>
</dbReference>
<dbReference type="PANTHER" id="PTHR44688:SF16">
    <property type="entry name" value="DNA-BINDING TRANSCRIPTIONAL ACTIVATOR DEVR_DOSR"/>
    <property type="match status" value="1"/>
</dbReference>
<dbReference type="PRINTS" id="PR00038">
    <property type="entry name" value="HTHLUXR"/>
</dbReference>
<evidence type="ECO:0000259" key="5">
    <source>
        <dbReference type="PROSITE" id="PS50043"/>
    </source>
</evidence>
<dbReference type="EMBL" id="VSSQ01003775">
    <property type="protein sequence ID" value="MPM22291.1"/>
    <property type="molecule type" value="Genomic_DNA"/>
</dbReference>
<organism evidence="6">
    <name type="scientific">bioreactor metagenome</name>
    <dbReference type="NCBI Taxonomy" id="1076179"/>
    <lineage>
        <taxon>unclassified sequences</taxon>
        <taxon>metagenomes</taxon>
        <taxon>ecological metagenomes</taxon>
    </lineage>
</organism>
<dbReference type="Gene3D" id="1.10.10.10">
    <property type="entry name" value="Winged helix-like DNA-binding domain superfamily/Winged helix DNA-binding domain"/>
    <property type="match status" value="1"/>
</dbReference>
<proteinExistence type="predicted"/>
<keyword evidence="3" id="KW-0804">Transcription</keyword>